<proteinExistence type="predicted"/>
<evidence type="ECO:0000313" key="1">
    <source>
        <dbReference type="EMBL" id="NEE22986.1"/>
    </source>
</evidence>
<protein>
    <submittedName>
        <fullName evidence="1">Uncharacterized protein</fullName>
    </submittedName>
</protein>
<dbReference type="AlphaFoldDB" id="A0A6G3XYV8"/>
<comment type="caution">
    <text evidence="1">The sequence shown here is derived from an EMBL/GenBank/DDBJ whole genome shotgun (WGS) entry which is preliminary data.</text>
</comment>
<organism evidence="1">
    <name type="scientific">Streptomyces sp. SID7499</name>
    <dbReference type="NCBI Taxonomy" id="2706086"/>
    <lineage>
        <taxon>Bacteria</taxon>
        <taxon>Bacillati</taxon>
        <taxon>Actinomycetota</taxon>
        <taxon>Actinomycetes</taxon>
        <taxon>Kitasatosporales</taxon>
        <taxon>Streptomycetaceae</taxon>
        <taxon>Streptomyces</taxon>
    </lineage>
</organism>
<reference evidence="1" key="1">
    <citation type="submission" date="2020-01" db="EMBL/GenBank/DDBJ databases">
        <title>Insect and environment-associated Actinomycetes.</title>
        <authorList>
            <person name="Currrie C."/>
            <person name="Chevrette M."/>
            <person name="Carlson C."/>
            <person name="Stubbendieck R."/>
            <person name="Wendt-Pienkowski E."/>
        </authorList>
    </citation>
    <scope>NUCLEOTIDE SEQUENCE</scope>
    <source>
        <strain evidence="1">SID7499</strain>
    </source>
</reference>
<accession>A0A6G3XYV8</accession>
<sequence>MRTELLVRQTTGLRAQVATNPPHLTYVTERTFVDAESFQVSDLDDAAVGKWGVPRGIDVGKSNWFECGVKTRM</sequence>
<gene>
    <name evidence="1" type="ORF">G3M58_93115</name>
</gene>
<dbReference type="EMBL" id="JAAGMN010010093">
    <property type="protein sequence ID" value="NEE22986.1"/>
    <property type="molecule type" value="Genomic_DNA"/>
</dbReference>
<name>A0A6G3XYV8_9ACTN</name>